<accession>A0A4Y2HJP5</accession>
<feature type="compositionally biased region" description="Basic and acidic residues" evidence="1">
    <location>
        <begin position="84"/>
        <end position="96"/>
    </location>
</feature>
<sequence>MTKRHLSWHPPSQNFPTIPVGGRLPTTYELACNKPHTRRVFGGIGFRAWDPPAPMPRSYPRPPRPQWFIKMKVLKPESIPTQSHTEDNESYKDKPQNSEVLSMATPNHVDENNKHI</sequence>
<gene>
    <name evidence="2" type="ORF">AVEN_169847_1</name>
</gene>
<comment type="caution">
    <text evidence="2">The sequence shown here is derived from an EMBL/GenBank/DDBJ whole genome shotgun (WGS) entry which is preliminary data.</text>
</comment>
<feature type="region of interest" description="Disordered" evidence="1">
    <location>
        <begin position="1"/>
        <end position="20"/>
    </location>
</feature>
<dbReference type="AlphaFoldDB" id="A0A4Y2HJP5"/>
<reference evidence="2 3" key="1">
    <citation type="journal article" date="2019" name="Sci. Rep.">
        <title>Orb-weaving spider Araneus ventricosus genome elucidates the spidroin gene catalogue.</title>
        <authorList>
            <person name="Kono N."/>
            <person name="Nakamura H."/>
            <person name="Ohtoshi R."/>
            <person name="Moran D.A.P."/>
            <person name="Shinohara A."/>
            <person name="Yoshida Y."/>
            <person name="Fujiwara M."/>
            <person name="Mori M."/>
            <person name="Tomita M."/>
            <person name="Arakawa K."/>
        </authorList>
    </citation>
    <scope>NUCLEOTIDE SEQUENCE [LARGE SCALE GENOMIC DNA]</scope>
</reference>
<proteinExistence type="predicted"/>
<organism evidence="2 3">
    <name type="scientific">Araneus ventricosus</name>
    <name type="common">Orbweaver spider</name>
    <name type="synonym">Epeira ventricosa</name>
    <dbReference type="NCBI Taxonomy" id="182803"/>
    <lineage>
        <taxon>Eukaryota</taxon>
        <taxon>Metazoa</taxon>
        <taxon>Ecdysozoa</taxon>
        <taxon>Arthropoda</taxon>
        <taxon>Chelicerata</taxon>
        <taxon>Arachnida</taxon>
        <taxon>Araneae</taxon>
        <taxon>Araneomorphae</taxon>
        <taxon>Entelegynae</taxon>
        <taxon>Araneoidea</taxon>
        <taxon>Araneidae</taxon>
        <taxon>Araneus</taxon>
    </lineage>
</organism>
<protein>
    <submittedName>
        <fullName evidence="2">Uncharacterized protein</fullName>
    </submittedName>
</protein>
<dbReference type="EMBL" id="BGPR01001984">
    <property type="protein sequence ID" value="GBM65565.1"/>
    <property type="molecule type" value="Genomic_DNA"/>
</dbReference>
<dbReference type="Proteomes" id="UP000499080">
    <property type="component" value="Unassembled WGS sequence"/>
</dbReference>
<evidence type="ECO:0000313" key="2">
    <source>
        <dbReference type="EMBL" id="GBM65565.1"/>
    </source>
</evidence>
<feature type="region of interest" description="Disordered" evidence="1">
    <location>
        <begin position="75"/>
        <end position="116"/>
    </location>
</feature>
<evidence type="ECO:0000313" key="3">
    <source>
        <dbReference type="Proteomes" id="UP000499080"/>
    </source>
</evidence>
<name>A0A4Y2HJP5_ARAVE</name>
<keyword evidence="3" id="KW-1185">Reference proteome</keyword>
<evidence type="ECO:0000256" key="1">
    <source>
        <dbReference type="SAM" id="MobiDB-lite"/>
    </source>
</evidence>